<dbReference type="PANTHER" id="PTHR34309:SF10">
    <property type="entry name" value="SLR1406 PROTEIN"/>
    <property type="match status" value="1"/>
</dbReference>
<evidence type="ECO:0000313" key="1">
    <source>
        <dbReference type="EMBL" id="EGF91029.1"/>
    </source>
</evidence>
<accession>F4QNX1</accession>
<dbReference type="Pfam" id="PF03928">
    <property type="entry name" value="HbpS-like"/>
    <property type="match status" value="1"/>
</dbReference>
<reference evidence="2" key="1">
    <citation type="submission" date="2011-03" db="EMBL/GenBank/DDBJ databases">
        <title>Draft genome sequence of Brevundimonas diminuta.</title>
        <authorList>
            <person name="Brown P.J.B."/>
            <person name="Buechlein A."/>
            <person name="Hemmerich C."/>
            <person name="Brun Y.V."/>
        </authorList>
    </citation>
    <scope>NUCLEOTIDE SEQUENCE [LARGE SCALE GENOMIC DNA]</scope>
    <source>
        <strain evidence="2">C19</strain>
    </source>
</reference>
<dbReference type="InterPro" id="IPR038084">
    <property type="entry name" value="PduO/GlcC-like_sf"/>
</dbReference>
<dbReference type="eggNOG" id="COG3193">
    <property type="taxonomic scope" value="Bacteria"/>
</dbReference>
<dbReference type="HOGENOM" id="CLU_103773_3_0_5"/>
<evidence type="ECO:0000313" key="2">
    <source>
        <dbReference type="Proteomes" id="UP000006512"/>
    </source>
</evidence>
<dbReference type="Gene3D" id="3.30.450.150">
    <property type="entry name" value="Haem-degrading domain"/>
    <property type="match status" value="1"/>
</dbReference>
<protein>
    <recommendedName>
        <fullName evidence="3">GlcG protein</fullName>
    </recommendedName>
</protein>
<dbReference type="RefSeq" id="WP_006273215.1">
    <property type="nucleotide sequence ID" value="NZ_GL883078.1"/>
</dbReference>
<dbReference type="SUPFAM" id="SSF143744">
    <property type="entry name" value="GlcG-like"/>
    <property type="match status" value="1"/>
</dbReference>
<gene>
    <name evidence="1" type="ORF">ABI_24420</name>
</gene>
<dbReference type="Proteomes" id="UP000006512">
    <property type="component" value="Unassembled WGS sequence"/>
</dbReference>
<dbReference type="PANTHER" id="PTHR34309">
    <property type="entry name" value="SLR1406 PROTEIN"/>
    <property type="match status" value="1"/>
</dbReference>
<keyword evidence="2" id="KW-1185">Reference proteome</keyword>
<dbReference type="InterPro" id="IPR052517">
    <property type="entry name" value="GlcG_carb_metab_protein"/>
</dbReference>
<sequence>MPDLSLSHARTIIAIALKTARDTNLSPLAVTVLDAGARPVASEREDGAGFLRLDIAHAKAAGAIGMGYGTRDLAKRAAGNPGFYAALYAVSDGGMAPSPGGVLLRNPAGEVIGAVGISGDTGDNDELCAVAGCTAAGLAFDTGA</sequence>
<dbReference type="EMBL" id="GL883078">
    <property type="protein sequence ID" value="EGF91029.1"/>
    <property type="molecule type" value="Genomic_DNA"/>
</dbReference>
<evidence type="ECO:0008006" key="3">
    <source>
        <dbReference type="Google" id="ProtNLM"/>
    </source>
</evidence>
<dbReference type="STRING" id="715226.ABI_24420"/>
<dbReference type="OrthoDB" id="9815788at2"/>
<organism evidence="1 2">
    <name type="scientific">Asticcacaulis biprosthecium C19</name>
    <dbReference type="NCBI Taxonomy" id="715226"/>
    <lineage>
        <taxon>Bacteria</taxon>
        <taxon>Pseudomonadati</taxon>
        <taxon>Pseudomonadota</taxon>
        <taxon>Alphaproteobacteria</taxon>
        <taxon>Caulobacterales</taxon>
        <taxon>Caulobacteraceae</taxon>
        <taxon>Asticcacaulis</taxon>
    </lineage>
</organism>
<dbReference type="InterPro" id="IPR005624">
    <property type="entry name" value="PduO/GlcC-like"/>
</dbReference>
<proteinExistence type="predicted"/>
<name>F4QNX1_9CAUL</name>
<dbReference type="AlphaFoldDB" id="F4QNX1"/>